<feature type="transmembrane region" description="Helical" evidence="1">
    <location>
        <begin position="117"/>
        <end position="138"/>
    </location>
</feature>
<proteinExistence type="predicted"/>
<dbReference type="EMBL" id="FOPP01000003">
    <property type="protein sequence ID" value="SFG94612.1"/>
    <property type="molecule type" value="Genomic_DNA"/>
</dbReference>
<reference evidence="2 3" key="1">
    <citation type="submission" date="2016-10" db="EMBL/GenBank/DDBJ databases">
        <authorList>
            <person name="de Groot N.N."/>
        </authorList>
    </citation>
    <scope>NUCLEOTIDE SEQUENCE [LARGE SCALE GENOMIC DNA]</scope>
    <source>
        <strain evidence="2 3">DSM 18684</strain>
    </source>
</reference>
<keyword evidence="1" id="KW-1133">Transmembrane helix</keyword>
<dbReference type="RefSeq" id="WP_090992872.1">
    <property type="nucleotide sequence ID" value="NZ_FOPP01000003.1"/>
</dbReference>
<dbReference type="Pfam" id="PF14126">
    <property type="entry name" value="DUF4293"/>
    <property type="match status" value="1"/>
</dbReference>
<dbReference type="OrthoDB" id="594989at2"/>
<dbReference type="Proteomes" id="UP000199666">
    <property type="component" value="Unassembled WGS sequence"/>
</dbReference>
<protein>
    <recommendedName>
        <fullName evidence="4">DUF4293 family protein</fullName>
    </recommendedName>
</protein>
<gene>
    <name evidence="2" type="ORF">SAMN04489864_103374</name>
</gene>
<dbReference type="AlphaFoldDB" id="A0A1I2W021"/>
<keyword evidence="1" id="KW-0812">Transmembrane</keyword>
<keyword evidence="3" id="KW-1185">Reference proteome</keyword>
<dbReference type="STRING" id="414048.SAMN04489864_103374"/>
<feature type="transmembrane region" description="Helical" evidence="1">
    <location>
        <begin position="56"/>
        <end position="74"/>
    </location>
</feature>
<evidence type="ECO:0000313" key="3">
    <source>
        <dbReference type="Proteomes" id="UP000199666"/>
    </source>
</evidence>
<sequence>MIQRIQSIWLLLAAICISCLLFLPMVKSNLIGGEFYIIASGLYQKVGGINKLIESYLPLLISVSAVAIVCLVNIFNFKRRKLQKKIAYVSIVLMIGLSFWCSVYAKNIPGGLETANYDTGMFLPPLAIALCLLAIRGINRDEQLLRSADRLR</sequence>
<name>A0A1I2W021_9SPHI</name>
<keyword evidence="1" id="KW-0472">Membrane</keyword>
<evidence type="ECO:0000313" key="2">
    <source>
        <dbReference type="EMBL" id="SFG94612.1"/>
    </source>
</evidence>
<organism evidence="2 3">
    <name type="scientific">Pedobacter insulae</name>
    <dbReference type="NCBI Taxonomy" id="414048"/>
    <lineage>
        <taxon>Bacteria</taxon>
        <taxon>Pseudomonadati</taxon>
        <taxon>Bacteroidota</taxon>
        <taxon>Sphingobacteriia</taxon>
        <taxon>Sphingobacteriales</taxon>
        <taxon>Sphingobacteriaceae</taxon>
        <taxon>Pedobacter</taxon>
    </lineage>
</organism>
<dbReference type="InterPro" id="IPR025635">
    <property type="entry name" value="DUF4293"/>
</dbReference>
<accession>A0A1I2W021</accession>
<feature type="transmembrane region" description="Helical" evidence="1">
    <location>
        <begin position="7"/>
        <end position="26"/>
    </location>
</feature>
<evidence type="ECO:0008006" key="4">
    <source>
        <dbReference type="Google" id="ProtNLM"/>
    </source>
</evidence>
<evidence type="ECO:0000256" key="1">
    <source>
        <dbReference type="SAM" id="Phobius"/>
    </source>
</evidence>
<feature type="transmembrane region" description="Helical" evidence="1">
    <location>
        <begin position="86"/>
        <end position="105"/>
    </location>
</feature>